<keyword evidence="3" id="KW-1185">Reference proteome</keyword>
<feature type="region of interest" description="Disordered" evidence="1">
    <location>
        <begin position="1"/>
        <end position="48"/>
    </location>
</feature>
<dbReference type="EMBL" id="UYRU01081442">
    <property type="protein sequence ID" value="VDN31884.1"/>
    <property type="molecule type" value="Genomic_DNA"/>
</dbReference>
<dbReference type="AlphaFoldDB" id="A0A3P7MQG6"/>
<evidence type="ECO:0000256" key="1">
    <source>
        <dbReference type="SAM" id="MobiDB-lite"/>
    </source>
</evidence>
<feature type="compositionally biased region" description="Polar residues" evidence="1">
    <location>
        <begin position="1"/>
        <end position="15"/>
    </location>
</feature>
<dbReference type="Proteomes" id="UP000281553">
    <property type="component" value="Unassembled WGS sequence"/>
</dbReference>
<gene>
    <name evidence="2" type="ORF">DILT_LOCUS15855</name>
</gene>
<accession>A0A3P7MQG6</accession>
<evidence type="ECO:0000313" key="2">
    <source>
        <dbReference type="EMBL" id="VDN31884.1"/>
    </source>
</evidence>
<evidence type="ECO:0000313" key="3">
    <source>
        <dbReference type="Proteomes" id="UP000281553"/>
    </source>
</evidence>
<proteinExistence type="predicted"/>
<organism evidence="2 3">
    <name type="scientific">Dibothriocephalus latus</name>
    <name type="common">Fish tapeworm</name>
    <name type="synonym">Diphyllobothrium latum</name>
    <dbReference type="NCBI Taxonomy" id="60516"/>
    <lineage>
        <taxon>Eukaryota</taxon>
        <taxon>Metazoa</taxon>
        <taxon>Spiralia</taxon>
        <taxon>Lophotrochozoa</taxon>
        <taxon>Platyhelminthes</taxon>
        <taxon>Cestoda</taxon>
        <taxon>Eucestoda</taxon>
        <taxon>Diphyllobothriidea</taxon>
        <taxon>Diphyllobothriidae</taxon>
        <taxon>Dibothriocephalus</taxon>
    </lineage>
</organism>
<name>A0A3P7MQG6_DIBLA</name>
<reference evidence="2 3" key="1">
    <citation type="submission" date="2018-11" db="EMBL/GenBank/DDBJ databases">
        <authorList>
            <consortium name="Pathogen Informatics"/>
        </authorList>
    </citation>
    <scope>NUCLEOTIDE SEQUENCE [LARGE SCALE GENOMIC DNA]</scope>
</reference>
<protein>
    <submittedName>
        <fullName evidence="2">Uncharacterized protein</fullName>
    </submittedName>
</protein>
<sequence length="48" mass="4928">MKAKRQMQQEIQHSAPTGPLIGPQMPTPMETGGGGASAEDVVPPSPDA</sequence>